<comment type="caution">
    <text evidence="4">The sequence shown here is derived from an EMBL/GenBank/DDBJ whole genome shotgun (WGS) entry which is preliminary data.</text>
</comment>
<dbReference type="Gene3D" id="3.40.50.2300">
    <property type="match status" value="1"/>
</dbReference>
<gene>
    <name evidence="4" type="ORF">EZ428_02310</name>
</gene>
<name>A0A4R0N5U3_9SPHI</name>
<evidence type="ECO:0000259" key="3">
    <source>
        <dbReference type="PROSITE" id="PS50110"/>
    </source>
</evidence>
<dbReference type="PANTHER" id="PTHR44591:SF3">
    <property type="entry name" value="RESPONSE REGULATORY DOMAIN-CONTAINING PROTEIN"/>
    <property type="match status" value="1"/>
</dbReference>
<dbReference type="GO" id="GO:0000160">
    <property type="term" value="P:phosphorelay signal transduction system"/>
    <property type="evidence" value="ECO:0007669"/>
    <property type="project" value="InterPro"/>
</dbReference>
<evidence type="ECO:0000256" key="1">
    <source>
        <dbReference type="ARBA" id="ARBA00022553"/>
    </source>
</evidence>
<dbReference type="PROSITE" id="PS50110">
    <property type="entry name" value="RESPONSE_REGULATORY"/>
    <property type="match status" value="1"/>
</dbReference>
<dbReference type="InterPro" id="IPR001789">
    <property type="entry name" value="Sig_transdc_resp-reg_receiver"/>
</dbReference>
<sequence>MKKRILIVDDQPLSIEPVTMLFEEEGYEVKTMNTHKGIFTEIDEFKPDIILLDVFLNGNDGRYICSLLKSMDKTQAIPIVLISGLMEYKTILSEDVCPDGFLQKPFDLDKCIEMVKSLVN</sequence>
<dbReference type="Proteomes" id="UP000292884">
    <property type="component" value="Unassembled WGS sequence"/>
</dbReference>
<accession>A0A4R0N5U3</accession>
<dbReference type="AlphaFoldDB" id="A0A4R0N5U3"/>
<dbReference type="InterPro" id="IPR050595">
    <property type="entry name" value="Bact_response_regulator"/>
</dbReference>
<organism evidence="4 5">
    <name type="scientific">Pedobacter frigiditerrae</name>
    <dbReference type="NCBI Taxonomy" id="2530452"/>
    <lineage>
        <taxon>Bacteria</taxon>
        <taxon>Pseudomonadati</taxon>
        <taxon>Bacteroidota</taxon>
        <taxon>Sphingobacteriia</taxon>
        <taxon>Sphingobacteriales</taxon>
        <taxon>Sphingobacteriaceae</taxon>
        <taxon>Pedobacter</taxon>
    </lineage>
</organism>
<feature type="modified residue" description="4-aspartylphosphate" evidence="2">
    <location>
        <position position="53"/>
    </location>
</feature>
<dbReference type="EMBL" id="SJSK01000001">
    <property type="protein sequence ID" value="TCC93624.1"/>
    <property type="molecule type" value="Genomic_DNA"/>
</dbReference>
<evidence type="ECO:0000256" key="2">
    <source>
        <dbReference type="PROSITE-ProRule" id="PRU00169"/>
    </source>
</evidence>
<feature type="domain" description="Response regulatory" evidence="3">
    <location>
        <begin position="4"/>
        <end position="119"/>
    </location>
</feature>
<dbReference type="SUPFAM" id="SSF52172">
    <property type="entry name" value="CheY-like"/>
    <property type="match status" value="1"/>
</dbReference>
<dbReference type="InterPro" id="IPR011006">
    <property type="entry name" value="CheY-like_superfamily"/>
</dbReference>
<dbReference type="PANTHER" id="PTHR44591">
    <property type="entry name" value="STRESS RESPONSE REGULATOR PROTEIN 1"/>
    <property type="match status" value="1"/>
</dbReference>
<dbReference type="Pfam" id="PF00072">
    <property type="entry name" value="Response_reg"/>
    <property type="match status" value="1"/>
</dbReference>
<keyword evidence="5" id="KW-1185">Reference proteome</keyword>
<reference evidence="4 5" key="1">
    <citation type="submission" date="2019-02" db="EMBL/GenBank/DDBJ databases">
        <title>Pedobacter sp. RP-1-13 sp. nov., isolated from Arctic soil.</title>
        <authorList>
            <person name="Dahal R.H."/>
        </authorList>
    </citation>
    <scope>NUCLEOTIDE SEQUENCE [LARGE SCALE GENOMIC DNA]</scope>
    <source>
        <strain evidence="4 5">RP-1-13</strain>
    </source>
</reference>
<dbReference type="OrthoDB" id="677887at2"/>
<protein>
    <submittedName>
        <fullName evidence="4">Response regulator</fullName>
    </submittedName>
</protein>
<dbReference type="RefSeq" id="WP_131551490.1">
    <property type="nucleotide sequence ID" value="NZ_SJSK01000001.1"/>
</dbReference>
<evidence type="ECO:0000313" key="4">
    <source>
        <dbReference type="EMBL" id="TCC93624.1"/>
    </source>
</evidence>
<proteinExistence type="predicted"/>
<dbReference type="SMART" id="SM00448">
    <property type="entry name" value="REC"/>
    <property type="match status" value="1"/>
</dbReference>
<evidence type="ECO:0000313" key="5">
    <source>
        <dbReference type="Proteomes" id="UP000292884"/>
    </source>
</evidence>
<keyword evidence="1 2" id="KW-0597">Phosphoprotein</keyword>